<dbReference type="Proteomes" id="UP000265520">
    <property type="component" value="Unassembled WGS sequence"/>
</dbReference>
<keyword evidence="3" id="KW-1185">Reference proteome</keyword>
<protein>
    <submittedName>
        <fullName evidence="2">Uncharacterized protein</fullName>
    </submittedName>
</protein>
<dbReference type="AlphaFoldDB" id="A0A392ULW4"/>
<proteinExistence type="predicted"/>
<organism evidence="2 3">
    <name type="scientific">Trifolium medium</name>
    <dbReference type="NCBI Taxonomy" id="97028"/>
    <lineage>
        <taxon>Eukaryota</taxon>
        <taxon>Viridiplantae</taxon>
        <taxon>Streptophyta</taxon>
        <taxon>Embryophyta</taxon>
        <taxon>Tracheophyta</taxon>
        <taxon>Spermatophyta</taxon>
        <taxon>Magnoliopsida</taxon>
        <taxon>eudicotyledons</taxon>
        <taxon>Gunneridae</taxon>
        <taxon>Pentapetalae</taxon>
        <taxon>rosids</taxon>
        <taxon>fabids</taxon>
        <taxon>Fabales</taxon>
        <taxon>Fabaceae</taxon>
        <taxon>Papilionoideae</taxon>
        <taxon>50 kb inversion clade</taxon>
        <taxon>NPAAA clade</taxon>
        <taxon>Hologalegina</taxon>
        <taxon>IRL clade</taxon>
        <taxon>Trifolieae</taxon>
        <taxon>Trifolium</taxon>
    </lineage>
</organism>
<sequence length="65" mass="6821">MSNSDNIVDVTIQPSVVVNDHVAPSDNATTDPVIYSIKEKTTTHDAAQDVGTSSVQPNPNAVTIT</sequence>
<evidence type="ECO:0000313" key="2">
    <source>
        <dbReference type="EMBL" id="MCI73634.1"/>
    </source>
</evidence>
<feature type="region of interest" description="Disordered" evidence="1">
    <location>
        <begin position="43"/>
        <end position="65"/>
    </location>
</feature>
<dbReference type="EMBL" id="LXQA010842997">
    <property type="protein sequence ID" value="MCI73634.1"/>
    <property type="molecule type" value="Genomic_DNA"/>
</dbReference>
<evidence type="ECO:0000313" key="3">
    <source>
        <dbReference type="Proteomes" id="UP000265520"/>
    </source>
</evidence>
<accession>A0A392ULW4</accession>
<evidence type="ECO:0000256" key="1">
    <source>
        <dbReference type="SAM" id="MobiDB-lite"/>
    </source>
</evidence>
<feature type="non-terminal residue" evidence="2">
    <location>
        <position position="65"/>
    </location>
</feature>
<feature type="compositionally biased region" description="Polar residues" evidence="1">
    <location>
        <begin position="50"/>
        <end position="65"/>
    </location>
</feature>
<reference evidence="2 3" key="1">
    <citation type="journal article" date="2018" name="Front. Plant Sci.">
        <title>Red Clover (Trifolium pratense) and Zigzag Clover (T. medium) - A Picture of Genomic Similarities and Differences.</title>
        <authorList>
            <person name="Dluhosova J."/>
            <person name="Istvanek J."/>
            <person name="Nedelnik J."/>
            <person name="Repkova J."/>
        </authorList>
    </citation>
    <scope>NUCLEOTIDE SEQUENCE [LARGE SCALE GENOMIC DNA]</scope>
    <source>
        <strain evidence="3">cv. 10/8</strain>
        <tissue evidence="2">Leaf</tissue>
    </source>
</reference>
<comment type="caution">
    <text evidence="2">The sequence shown here is derived from an EMBL/GenBank/DDBJ whole genome shotgun (WGS) entry which is preliminary data.</text>
</comment>
<name>A0A392ULW4_9FABA</name>